<protein>
    <recommendedName>
        <fullName evidence="3">RelB/DinJ family addiction module antitoxin</fullName>
    </recommendedName>
</protein>
<comment type="caution">
    <text evidence="1">The sequence shown here is derived from an EMBL/GenBank/DDBJ whole genome shotgun (WGS) entry which is preliminary data.</text>
</comment>
<evidence type="ECO:0000313" key="1">
    <source>
        <dbReference type="EMBL" id="ROL76153.1"/>
    </source>
</evidence>
<proteinExistence type="predicted"/>
<accession>A0A423DVE0</accession>
<evidence type="ECO:0008006" key="3">
    <source>
        <dbReference type="Google" id="ProtNLM"/>
    </source>
</evidence>
<gene>
    <name evidence="1" type="ORF">BHU25_06845</name>
</gene>
<dbReference type="Proteomes" id="UP000285286">
    <property type="component" value="Unassembled WGS sequence"/>
</dbReference>
<sequence length="147" mass="16520">MPTHNMDHAELSKMVEIGCINTTHVVAQAGGWAVQVSARDQEHILTAQRSGNVRLFKKLETLVSYLQALGIDYFKVDTSSYDPETLQTYQRPDRAQALKTAHEAAAYETWFSAQVEASLQDTTPSIEDDEARRLFAERRAALKARSH</sequence>
<reference evidence="1 2" key="1">
    <citation type="submission" date="2016-10" db="EMBL/GenBank/DDBJ databases">
        <title>Comparative genome analysis of multiple Pseudomonas spp. focuses on biocontrol and plant growth promoting traits.</title>
        <authorList>
            <person name="Tao X.-Y."/>
            <person name="Taylor C.G."/>
        </authorList>
    </citation>
    <scope>NUCLEOTIDE SEQUENCE [LARGE SCALE GENOMIC DNA]</scope>
    <source>
        <strain evidence="1 2">15D11</strain>
    </source>
</reference>
<organism evidence="1 2">
    <name type="scientific">Pseudomonas vranovensis</name>
    <dbReference type="NCBI Taxonomy" id="321661"/>
    <lineage>
        <taxon>Bacteria</taxon>
        <taxon>Pseudomonadati</taxon>
        <taxon>Pseudomonadota</taxon>
        <taxon>Gammaproteobacteria</taxon>
        <taxon>Pseudomonadales</taxon>
        <taxon>Pseudomonadaceae</taxon>
        <taxon>Pseudomonas</taxon>
    </lineage>
</organism>
<dbReference type="AlphaFoldDB" id="A0A423DVE0"/>
<dbReference type="Gene3D" id="6.20.450.20">
    <property type="match status" value="1"/>
</dbReference>
<keyword evidence="2" id="KW-1185">Reference proteome</keyword>
<dbReference type="EMBL" id="MOAM01000013">
    <property type="protein sequence ID" value="ROL76153.1"/>
    <property type="molecule type" value="Genomic_DNA"/>
</dbReference>
<evidence type="ECO:0000313" key="2">
    <source>
        <dbReference type="Proteomes" id="UP000285286"/>
    </source>
</evidence>
<name>A0A423DVE0_9PSED</name>